<dbReference type="InterPro" id="IPR031571">
    <property type="entry name" value="RcpC_dom"/>
</dbReference>
<protein>
    <submittedName>
        <fullName evidence="4">Flp pilus assembly protein CpaB</fullName>
    </submittedName>
</protein>
<feature type="transmembrane region" description="Helical" evidence="2">
    <location>
        <begin position="6"/>
        <end position="25"/>
    </location>
</feature>
<keyword evidence="2" id="KW-0812">Transmembrane</keyword>
<dbReference type="RefSeq" id="WP_089061088.1">
    <property type="nucleotide sequence ID" value="NZ_CP022315.1"/>
</dbReference>
<dbReference type="InterPro" id="IPR017592">
    <property type="entry name" value="Pilus_assmbl_Flp-typ_CpaB"/>
</dbReference>
<gene>
    <name evidence="4" type="primary">cpaB</name>
    <name evidence="4" type="ORF">CFK37_06480</name>
</gene>
<sequence length="205" mass="22733">MTTKKIWLIAMVFGIIAAGLLYVMVINNENQSAIPARATASDDVKEKEADQKKEEEMKAEEANEFDLKSEKVTGNEMIPVSDGNRAMTIAVNDVQGVSGNIEPGSHIDVVAVMKAPEKKSKEQHDSATLLLQNAKVLAIGHAADDEETKKRYQMITVEVSPKEGLTLGFATRYDLYVMLRKDGDKKLEPDHTHIHEDDLHEGVFK</sequence>
<organism evidence="4 5">
    <name type="scientific">Virgibacillus phasianinus</name>
    <dbReference type="NCBI Taxonomy" id="2017483"/>
    <lineage>
        <taxon>Bacteria</taxon>
        <taxon>Bacillati</taxon>
        <taxon>Bacillota</taxon>
        <taxon>Bacilli</taxon>
        <taxon>Bacillales</taxon>
        <taxon>Bacillaceae</taxon>
        <taxon>Virgibacillus</taxon>
    </lineage>
</organism>
<evidence type="ECO:0000313" key="4">
    <source>
        <dbReference type="EMBL" id="ASK61828.1"/>
    </source>
</evidence>
<dbReference type="OrthoDB" id="2965306at2"/>
<dbReference type="Pfam" id="PF16976">
    <property type="entry name" value="RcpC"/>
    <property type="match status" value="1"/>
</dbReference>
<keyword evidence="2" id="KW-0472">Membrane</keyword>
<evidence type="ECO:0000313" key="5">
    <source>
        <dbReference type="Proteomes" id="UP000198312"/>
    </source>
</evidence>
<keyword evidence="2" id="KW-1133">Transmembrane helix</keyword>
<feature type="compositionally biased region" description="Basic and acidic residues" evidence="1">
    <location>
        <begin position="40"/>
        <end position="56"/>
    </location>
</feature>
<feature type="region of interest" description="Disordered" evidence="1">
    <location>
        <begin position="37"/>
        <end position="56"/>
    </location>
</feature>
<dbReference type="AlphaFoldDB" id="A0A220U126"/>
<dbReference type="EMBL" id="CP022315">
    <property type="protein sequence ID" value="ASK61828.1"/>
    <property type="molecule type" value="Genomic_DNA"/>
</dbReference>
<dbReference type="NCBIfam" id="TIGR03177">
    <property type="entry name" value="pilus_cpaB"/>
    <property type="match status" value="1"/>
</dbReference>
<name>A0A220U126_9BACI</name>
<reference evidence="4 5" key="1">
    <citation type="submission" date="2017-07" db="EMBL/GenBank/DDBJ databases">
        <title>Virgibacillus sp. LM2416.</title>
        <authorList>
            <person name="Tak E.J."/>
            <person name="Bae J.-W."/>
        </authorList>
    </citation>
    <scope>NUCLEOTIDE SEQUENCE [LARGE SCALE GENOMIC DNA]</scope>
    <source>
        <strain evidence="4 5">LM2416</strain>
    </source>
</reference>
<feature type="domain" description="Flp pilus assembly protein RcpC/CpaB" evidence="3">
    <location>
        <begin position="80"/>
        <end position="171"/>
    </location>
</feature>
<evidence type="ECO:0000256" key="2">
    <source>
        <dbReference type="SAM" id="Phobius"/>
    </source>
</evidence>
<keyword evidence="5" id="KW-1185">Reference proteome</keyword>
<dbReference type="KEGG" id="vil:CFK37_06480"/>
<proteinExistence type="predicted"/>
<evidence type="ECO:0000259" key="3">
    <source>
        <dbReference type="Pfam" id="PF16976"/>
    </source>
</evidence>
<evidence type="ECO:0000256" key="1">
    <source>
        <dbReference type="SAM" id="MobiDB-lite"/>
    </source>
</evidence>
<accession>A0A220U126</accession>
<dbReference type="Proteomes" id="UP000198312">
    <property type="component" value="Chromosome"/>
</dbReference>